<dbReference type="InterPro" id="IPR036850">
    <property type="entry name" value="NDK-like_dom_sf"/>
</dbReference>
<dbReference type="CDD" id="cd04413">
    <property type="entry name" value="NDPk_I"/>
    <property type="match status" value="1"/>
</dbReference>
<feature type="active site" description="Pros-phosphohistidine intermediate" evidence="9 10">
    <location>
        <position position="117"/>
    </location>
</feature>
<keyword evidence="9" id="KW-0479">Metal-binding</keyword>
<reference evidence="15" key="1">
    <citation type="journal article" date="2019" name="Int. J. Syst. Evol. Microbiol.">
        <title>The Global Catalogue of Microorganisms (GCM) 10K type strain sequencing project: providing services to taxonomists for standard genome sequencing and annotation.</title>
        <authorList>
            <consortium name="The Broad Institute Genomics Platform"/>
            <consortium name="The Broad Institute Genome Sequencing Center for Infectious Disease"/>
            <person name="Wu L."/>
            <person name="Ma J."/>
        </authorList>
    </citation>
    <scope>NUCLEOTIDE SEQUENCE [LARGE SCALE GENOMIC DNA]</scope>
    <source>
        <strain evidence="15">CCM 7950</strain>
    </source>
</reference>
<feature type="binding site" evidence="9 10">
    <location>
        <position position="93"/>
    </location>
    <ligand>
        <name>ATP</name>
        <dbReference type="ChEBI" id="CHEBI:30616"/>
    </ligand>
</feature>
<sequence>MALERTLSLIKPDAVQRNLIGTILMRFEQAGFRIVGAKMLRLTQEQTEGFYIEHQGKEFFADLVAYMMSAPVVALVLEKENAVKDYRTLIGATNPEQAAVGTIRRDFALNGRHNSVHGSDSLESAKREIAYFFVEQELF</sequence>
<name>A0ABW4NWC6_9PAST</name>
<dbReference type="PRINTS" id="PR01243">
    <property type="entry name" value="NUCDPKINASE"/>
</dbReference>
<proteinExistence type="inferred from homology"/>
<dbReference type="PROSITE" id="PS51374">
    <property type="entry name" value="NDPK_LIKE"/>
    <property type="match status" value="1"/>
</dbReference>
<dbReference type="GO" id="GO:0004550">
    <property type="term" value="F:nucleoside diphosphate kinase activity"/>
    <property type="evidence" value="ECO:0007669"/>
    <property type="project" value="UniProtKB-EC"/>
</dbReference>
<feature type="binding site" evidence="9 10">
    <location>
        <position position="114"/>
    </location>
    <ligand>
        <name>ATP</name>
        <dbReference type="ChEBI" id="CHEBI:30616"/>
    </ligand>
</feature>
<gene>
    <name evidence="9 14" type="primary">ndk</name>
    <name evidence="14" type="ORF">ACFSAV_11145</name>
</gene>
<dbReference type="RefSeq" id="WP_379099664.1">
    <property type="nucleotide sequence ID" value="NZ_JBHUFP010000025.1"/>
</dbReference>
<dbReference type="Pfam" id="PF00334">
    <property type="entry name" value="NDK"/>
    <property type="match status" value="1"/>
</dbReference>
<evidence type="ECO:0000313" key="14">
    <source>
        <dbReference type="EMBL" id="MFD1806914.1"/>
    </source>
</evidence>
<accession>A0ABW4NWC6</accession>
<dbReference type="Proteomes" id="UP001597420">
    <property type="component" value="Unassembled WGS sequence"/>
</dbReference>
<evidence type="ECO:0000256" key="2">
    <source>
        <dbReference type="ARBA" id="ARBA00008142"/>
    </source>
</evidence>
<keyword evidence="7 9" id="KW-0067">ATP-binding</keyword>
<feature type="binding site" evidence="9 10">
    <location>
        <position position="11"/>
    </location>
    <ligand>
        <name>ATP</name>
        <dbReference type="ChEBI" id="CHEBI:30616"/>
    </ligand>
</feature>
<dbReference type="InterPro" id="IPR034907">
    <property type="entry name" value="NDK-like_dom"/>
</dbReference>
<feature type="domain" description="Nucleoside diphosphate kinase-like" evidence="13">
    <location>
        <begin position="3"/>
        <end position="139"/>
    </location>
</feature>
<comment type="subunit">
    <text evidence="9">Homotetramer.</text>
</comment>
<dbReference type="InterPro" id="IPR023005">
    <property type="entry name" value="Nucleoside_diP_kinase_AS"/>
</dbReference>
<evidence type="ECO:0000256" key="6">
    <source>
        <dbReference type="ARBA" id="ARBA00022777"/>
    </source>
</evidence>
<evidence type="ECO:0000256" key="10">
    <source>
        <dbReference type="PROSITE-ProRule" id="PRU00706"/>
    </source>
</evidence>
<comment type="catalytic activity">
    <reaction evidence="9 12">
        <text>a 2'-deoxyribonucleoside 5'-diphosphate + ATP = a 2'-deoxyribonucleoside 5'-triphosphate + ADP</text>
        <dbReference type="Rhea" id="RHEA:44640"/>
        <dbReference type="ChEBI" id="CHEBI:30616"/>
        <dbReference type="ChEBI" id="CHEBI:61560"/>
        <dbReference type="ChEBI" id="CHEBI:73316"/>
        <dbReference type="ChEBI" id="CHEBI:456216"/>
        <dbReference type="EC" id="2.7.4.6"/>
    </reaction>
</comment>
<evidence type="ECO:0000259" key="13">
    <source>
        <dbReference type="SMART" id="SM00562"/>
    </source>
</evidence>
<evidence type="ECO:0000256" key="3">
    <source>
        <dbReference type="ARBA" id="ARBA00022553"/>
    </source>
</evidence>
<keyword evidence="9" id="KW-0963">Cytoplasm</keyword>
<dbReference type="PANTHER" id="PTHR11349">
    <property type="entry name" value="NUCLEOSIDE DIPHOSPHATE KINASE"/>
    <property type="match status" value="1"/>
</dbReference>
<keyword evidence="3 9" id="KW-0597">Phosphoprotein</keyword>
<comment type="function">
    <text evidence="9">Major role in the synthesis of nucleoside triphosphates other than ATP. The ATP gamma phosphate is transferred to the NDP beta phosphate via a ping-pong mechanism, using a phosphorylated active-site intermediate.</text>
</comment>
<keyword evidence="5 9" id="KW-0547">Nucleotide-binding</keyword>
<evidence type="ECO:0000256" key="4">
    <source>
        <dbReference type="ARBA" id="ARBA00022679"/>
    </source>
</evidence>
<comment type="cofactor">
    <cofactor evidence="1 9">
        <name>Mg(2+)</name>
        <dbReference type="ChEBI" id="CHEBI:18420"/>
    </cofactor>
</comment>
<evidence type="ECO:0000256" key="5">
    <source>
        <dbReference type="ARBA" id="ARBA00022741"/>
    </source>
</evidence>
<dbReference type="PROSITE" id="PS00469">
    <property type="entry name" value="NDPK"/>
    <property type="match status" value="1"/>
</dbReference>
<keyword evidence="8 9" id="KW-0546">Nucleotide metabolism</keyword>
<evidence type="ECO:0000256" key="9">
    <source>
        <dbReference type="HAMAP-Rule" id="MF_00451"/>
    </source>
</evidence>
<comment type="caution">
    <text evidence="14">The sequence shown here is derived from an EMBL/GenBank/DDBJ whole genome shotgun (WGS) entry which is preliminary data.</text>
</comment>
<dbReference type="SMART" id="SM00562">
    <property type="entry name" value="NDK"/>
    <property type="match status" value="1"/>
</dbReference>
<evidence type="ECO:0000256" key="7">
    <source>
        <dbReference type="ARBA" id="ARBA00022840"/>
    </source>
</evidence>
<evidence type="ECO:0000256" key="1">
    <source>
        <dbReference type="ARBA" id="ARBA00001946"/>
    </source>
</evidence>
<comment type="subcellular location">
    <subcellularLocation>
        <location evidence="9">Cytoplasm</location>
    </subcellularLocation>
</comment>
<evidence type="ECO:0000256" key="12">
    <source>
        <dbReference type="RuleBase" id="RU004013"/>
    </source>
</evidence>
<keyword evidence="15" id="KW-1185">Reference proteome</keyword>
<feature type="binding site" evidence="9 10">
    <location>
        <position position="59"/>
    </location>
    <ligand>
        <name>ATP</name>
        <dbReference type="ChEBI" id="CHEBI:30616"/>
    </ligand>
</feature>
<dbReference type="EC" id="2.7.4.6" evidence="9 12"/>
<comment type="catalytic activity">
    <reaction evidence="9">
        <text>a ribonucleoside 5'-diphosphate + ATP = a ribonucleoside 5'-triphosphate + ADP</text>
        <dbReference type="Rhea" id="RHEA:18113"/>
        <dbReference type="ChEBI" id="CHEBI:30616"/>
        <dbReference type="ChEBI" id="CHEBI:57930"/>
        <dbReference type="ChEBI" id="CHEBI:61557"/>
        <dbReference type="ChEBI" id="CHEBI:456216"/>
        <dbReference type="EC" id="2.7.4.6"/>
    </reaction>
</comment>
<feature type="binding site" evidence="9 10">
    <location>
        <position position="87"/>
    </location>
    <ligand>
        <name>ATP</name>
        <dbReference type="ChEBI" id="CHEBI:30616"/>
    </ligand>
</feature>
<dbReference type="SUPFAM" id="SSF54919">
    <property type="entry name" value="Nucleoside diphosphate kinase, NDK"/>
    <property type="match status" value="1"/>
</dbReference>
<dbReference type="EMBL" id="JBHUFP010000025">
    <property type="protein sequence ID" value="MFD1806914.1"/>
    <property type="molecule type" value="Genomic_DNA"/>
</dbReference>
<feature type="binding site" evidence="9 10">
    <location>
        <position position="104"/>
    </location>
    <ligand>
        <name>ATP</name>
        <dbReference type="ChEBI" id="CHEBI:30616"/>
    </ligand>
</feature>
<evidence type="ECO:0000256" key="11">
    <source>
        <dbReference type="RuleBase" id="RU004011"/>
    </source>
</evidence>
<dbReference type="HAMAP" id="MF_00451">
    <property type="entry name" value="NDP_kinase"/>
    <property type="match status" value="1"/>
</dbReference>
<keyword evidence="4 9" id="KW-0808">Transferase</keyword>
<evidence type="ECO:0000256" key="8">
    <source>
        <dbReference type="ARBA" id="ARBA00023080"/>
    </source>
</evidence>
<organism evidence="14 15">
    <name type="scientific">Pasteurella oralis</name>
    <dbReference type="NCBI Taxonomy" id="1071947"/>
    <lineage>
        <taxon>Bacteria</taxon>
        <taxon>Pseudomonadati</taxon>
        <taxon>Pseudomonadota</taxon>
        <taxon>Gammaproteobacteria</taxon>
        <taxon>Pasteurellales</taxon>
        <taxon>Pasteurellaceae</taxon>
        <taxon>Pasteurella</taxon>
    </lineage>
</organism>
<dbReference type="InterPro" id="IPR001564">
    <property type="entry name" value="Nucleoside_diP_kinase"/>
</dbReference>
<evidence type="ECO:0000313" key="15">
    <source>
        <dbReference type="Proteomes" id="UP001597420"/>
    </source>
</evidence>
<protein>
    <recommendedName>
        <fullName evidence="9 12">Nucleoside diphosphate kinase</fullName>
        <shortName evidence="9">NDK</shortName>
        <shortName evidence="9">NDP kinase</shortName>
        <ecNumber evidence="9 12">2.7.4.6</ecNumber>
    </recommendedName>
    <alternativeName>
        <fullName evidence="9">Nucleoside-2-P kinase</fullName>
    </alternativeName>
</protein>
<comment type="similarity">
    <text evidence="2 9 10 11">Belongs to the NDK family.</text>
</comment>
<dbReference type="Gene3D" id="3.30.70.141">
    <property type="entry name" value="Nucleoside diphosphate kinase-like domain"/>
    <property type="match status" value="1"/>
</dbReference>
<keyword evidence="6 9" id="KW-0418">Kinase</keyword>
<keyword evidence="9" id="KW-0460">Magnesium</keyword>
<dbReference type="NCBIfam" id="NF001908">
    <property type="entry name" value="PRK00668.1"/>
    <property type="match status" value="1"/>
</dbReference>